<comment type="caution">
    <text evidence="3">The sequence shown here is derived from an EMBL/GenBank/DDBJ whole genome shotgun (WGS) entry which is preliminary data.</text>
</comment>
<dbReference type="CDD" id="cd00570">
    <property type="entry name" value="GST_N_family"/>
    <property type="match status" value="1"/>
</dbReference>
<feature type="domain" description="GST N-terminal" evidence="1">
    <location>
        <begin position="1"/>
        <end position="83"/>
    </location>
</feature>
<dbReference type="SFLD" id="SFLDS00019">
    <property type="entry name" value="Glutathione_Transferase_(cytos"/>
    <property type="match status" value="1"/>
</dbReference>
<keyword evidence="4" id="KW-1185">Reference proteome</keyword>
<dbReference type="PANTHER" id="PTHR44051">
    <property type="entry name" value="GLUTATHIONE S-TRANSFERASE-RELATED"/>
    <property type="match status" value="1"/>
</dbReference>
<dbReference type="GO" id="GO:0016740">
    <property type="term" value="F:transferase activity"/>
    <property type="evidence" value="ECO:0007669"/>
    <property type="project" value="UniProtKB-KW"/>
</dbReference>
<dbReference type="PROSITE" id="PS50405">
    <property type="entry name" value="GST_CTER"/>
    <property type="match status" value="1"/>
</dbReference>
<gene>
    <name evidence="3" type="ORF">FBZ93_10561</name>
</gene>
<dbReference type="InterPro" id="IPR004046">
    <property type="entry name" value="GST_C"/>
</dbReference>
<name>A0A560LXT8_9BRAD</name>
<dbReference type="PROSITE" id="PS50404">
    <property type="entry name" value="GST_NTER"/>
    <property type="match status" value="1"/>
</dbReference>
<accession>A0A560LXT8</accession>
<evidence type="ECO:0000259" key="2">
    <source>
        <dbReference type="PROSITE" id="PS50405"/>
    </source>
</evidence>
<organism evidence="3 4">
    <name type="scientific">Bradyrhizobium macuxiense</name>
    <dbReference type="NCBI Taxonomy" id="1755647"/>
    <lineage>
        <taxon>Bacteria</taxon>
        <taxon>Pseudomonadati</taxon>
        <taxon>Pseudomonadota</taxon>
        <taxon>Alphaproteobacteria</taxon>
        <taxon>Hyphomicrobiales</taxon>
        <taxon>Nitrobacteraceae</taxon>
        <taxon>Bradyrhizobium</taxon>
    </lineage>
</organism>
<evidence type="ECO:0000313" key="4">
    <source>
        <dbReference type="Proteomes" id="UP000321304"/>
    </source>
</evidence>
<dbReference type="OrthoDB" id="9782992at2"/>
<feature type="domain" description="GST C-terminal" evidence="2">
    <location>
        <begin position="93"/>
        <end position="217"/>
    </location>
</feature>
<dbReference type="PANTHER" id="PTHR44051:SF8">
    <property type="entry name" value="GLUTATHIONE S-TRANSFERASE GSTA"/>
    <property type="match status" value="1"/>
</dbReference>
<dbReference type="SUPFAM" id="SSF52833">
    <property type="entry name" value="Thioredoxin-like"/>
    <property type="match status" value="1"/>
</dbReference>
<protein>
    <submittedName>
        <fullName evidence="3">Glutathione S-transferase</fullName>
    </submittedName>
</protein>
<sequence length="224" mass="25238">MSLTLHYHPLSSFCWKALVALYENGAPFTPHMVNLGDPAQRAALLALWPIGRFPVLRDETRGETVPESSIVIEYLDRHYPGTAKLISGDPDLALQTRLRDRFLDLYVHLPMQKVVGDRLRPADKKDPHGVAEARAQLRTSYAILDQQLLILDQYLAHGGWMMGERFSLADCSAAPALFYGNKVEPIGEGHRHLAAYLERLKARPSFARVLNEAEPYFGMFPQES</sequence>
<reference evidence="3 4" key="1">
    <citation type="submission" date="2019-06" db="EMBL/GenBank/DDBJ databases">
        <title>Genomic Encyclopedia of Type Strains, Phase IV (KMG-V): Genome sequencing to study the core and pangenomes of soil and plant-associated prokaryotes.</title>
        <authorList>
            <person name="Whitman W."/>
        </authorList>
    </citation>
    <scope>NUCLEOTIDE SEQUENCE [LARGE SCALE GENOMIC DNA]</scope>
    <source>
        <strain evidence="3 4">BR 10355</strain>
    </source>
</reference>
<dbReference type="SUPFAM" id="SSF47616">
    <property type="entry name" value="GST C-terminal domain-like"/>
    <property type="match status" value="1"/>
</dbReference>
<keyword evidence="3" id="KW-0808">Transferase</keyword>
<proteinExistence type="predicted"/>
<dbReference type="Pfam" id="PF13417">
    <property type="entry name" value="GST_N_3"/>
    <property type="match status" value="1"/>
</dbReference>
<dbReference type="RefSeq" id="WP_146986668.1">
    <property type="nucleotide sequence ID" value="NZ_VITY01000005.1"/>
</dbReference>
<dbReference type="CDD" id="cd00299">
    <property type="entry name" value="GST_C_family"/>
    <property type="match status" value="1"/>
</dbReference>
<dbReference type="SFLD" id="SFLDG00358">
    <property type="entry name" value="Main_(cytGST)"/>
    <property type="match status" value="1"/>
</dbReference>
<dbReference type="InterPro" id="IPR036282">
    <property type="entry name" value="Glutathione-S-Trfase_C_sf"/>
</dbReference>
<dbReference type="InterPro" id="IPR010987">
    <property type="entry name" value="Glutathione-S-Trfase_C-like"/>
</dbReference>
<dbReference type="Gene3D" id="1.20.1050.10">
    <property type="match status" value="1"/>
</dbReference>
<dbReference type="STRING" id="1755647.AS156_07435"/>
<evidence type="ECO:0000313" key="3">
    <source>
        <dbReference type="EMBL" id="TWC00269.1"/>
    </source>
</evidence>
<dbReference type="Proteomes" id="UP000321304">
    <property type="component" value="Unassembled WGS sequence"/>
</dbReference>
<dbReference type="EMBL" id="VITY01000005">
    <property type="protein sequence ID" value="TWC00269.1"/>
    <property type="molecule type" value="Genomic_DNA"/>
</dbReference>
<dbReference type="Pfam" id="PF00043">
    <property type="entry name" value="GST_C"/>
    <property type="match status" value="1"/>
</dbReference>
<dbReference type="InterPro" id="IPR004045">
    <property type="entry name" value="Glutathione_S-Trfase_N"/>
</dbReference>
<dbReference type="InterPro" id="IPR036249">
    <property type="entry name" value="Thioredoxin-like_sf"/>
</dbReference>
<dbReference type="AlphaFoldDB" id="A0A560LXT8"/>
<dbReference type="InterPro" id="IPR040079">
    <property type="entry name" value="Glutathione_S-Trfase"/>
</dbReference>
<evidence type="ECO:0000259" key="1">
    <source>
        <dbReference type="PROSITE" id="PS50404"/>
    </source>
</evidence>
<dbReference type="Gene3D" id="3.40.30.10">
    <property type="entry name" value="Glutaredoxin"/>
    <property type="match status" value="1"/>
</dbReference>